<keyword evidence="8" id="KW-1185">Reference proteome</keyword>
<dbReference type="PROSITE" id="PS50977">
    <property type="entry name" value="HTH_TETR_2"/>
    <property type="match status" value="1"/>
</dbReference>
<evidence type="ECO:0000256" key="5">
    <source>
        <dbReference type="PROSITE-ProRule" id="PRU00335"/>
    </source>
</evidence>
<proteinExistence type="predicted"/>
<evidence type="ECO:0000256" key="2">
    <source>
        <dbReference type="ARBA" id="ARBA00023015"/>
    </source>
</evidence>
<evidence type="ECO:0000256" key="4">
    <source>
        <dbReference type="ARBA" id="ARBA00023163"/>
    </source>
</evidence>
<keyword evidence="2" id="KW-0805">Transcription regulation</keyword>
<dbReference type="PANTHER" id="PTHR30055">
    <property type="entry name" value="HTH-TYPE TRANSCRIPTIONAL REGULATOR RUTR"/>
    <property type="match status" value="1"/>
</dbReference>
<dbReference type="SUPFAM" id="SSF48498">
    <property type="entry name" value="Tetracyclin repressor-like, C-terminal domain"/>
    <property type="match status" value="1"/>
</dbReference>
<dbReference type="Gene3D" id="1.10.357.10">
    <property type="entry name" value="Tetracycline Repressor, domain 2"/>
    <property type="match status" value="1"/>
</dbReference>
<keyword evidence="1" id="KW-0678">Repressor</keyword>
<dbReference type="PANTHER" id="PTHR30055:SF226">
    <property type="entry name" value="HTH-TYPE TRANSCRIPTIONAL REGULATOR PKSA"/>
    <property type="match status" value="1"/>
</dbReference>
<feature type="DNA-binding region" description="H-T-H motif" evidence="5">
    <location>
        <begin position="31"/>
        <end position="50"/>
    </location>
</feature>
<keyword evidence="4" id="KW-0804">Transcription</keyword>
<dbReference type="InterPro" id="IPR050109">
    <property type="entry name" value="HTH-type_TetR-like_transc_reg"/>
</dbReference>
<dbReference type="EMBL" id="JACHJO010000004">
    <property type="protein sequence ID" value="MBB6119569.1"/>
    <property type="molecule type" value="Genomic_DNA"/>
</dbReference>
<dbReference type="GO" id="GO:0000976">
    <property type="term" value="F:transcription cis-regulatory region binding"/>
    <property type="evidence" value="ECO:0007669"/>
    <property type="project" value="TreeGrafter"/>
</dbReference>
<dbReference type="RefSeq" id="WP_184289674.1">
    <property type="nucleotide sequence ID" value="NZ_JACHJO010000004.1"/>
</dbReference>
<evidence type="ECO:0000256" key="1">
    <source>
        <dbReference type="ARBA" id="ARBA00022491"/>
    </source>
</evidence>
<dbReference type="PRINTS" id="PR00455">
    <property type="entry name" value="HTHTETR"/>
</dbReference>
<reference evidence="7 8" key="1">
    <citation type="submission" date="2020-08" db="EMBL/GenBank/DDBJ databases">
        <title>Genomic Encyclopedia of Type Strains, Phase III (KMG-III): the genomes of soil and plant-associated and newly described type strains.</title>
        <authorList>
            <person name="Whitman W."/>
        </authorList>
    </citation>
    <scope>NUCLEOTIDE SEQUENCE [LARGE SCALE GENOMIC DNA]</scope>
    <source>
        <strain evidence="7 8">CECT 8712</strain>
    </source>
</reference>
<organism evidence="7 8">
    <name type="scientific">Nocardiopsis algeriensis</name>
    <dbReference type="NCBI Taxonomy" id="1478215"/>
    <lineage>
        <taxon>Bacteria</taxon>
        <taxon>Bacillati</taxon>
        <taxon>Actinomycetota</taxon>
        <taxon>Actinomycetes</taxon>
        <taxon>Streptosporangiales</taxon>
        <taxon>Nocardiopsidaceae</taxon>
        <taxon>Nocardiopsis</taxon>
    </lineage>
</organism>
<evidence type="ECO:0000313" key="7">
    <source>
        <dbReference type="EMBL" id="MBB6119569.1"/>
    </source>
</evidence>
<dbReference type="GO" id="GO:0003700">
    <property type="term" value="F:DNA-binding transcription factor activity"/>
    <property type="evidence" value="ECO:0007669"/>
    <property type="project" value="TreeGrafter"/>
</dbReference>
<dbReference type="AlphaFoldDB" id="A0A841IL96"/>
<sequence length="206" mass="21840">MPRTADHAQRRSQIIEAVCGLVAEEGLGAATVARVAARAGISVGLVQHYFPSKDDMLLHAFEYVSTAVAARVAAAAEEGTRHERSIAAVLAAAVAEHLPLDERRRAEFRITRTFAGRALDSPRLAEVDTRSAAALQAELARAVTNGKECGEVLPDLDVHAAALRLASVTEGLAAAVYRGAPADRVKSVLEAELGAVFTGECRQYSR</sequence>
<evidence type="ECO:0000313" key="8">
    <source>
        <dbReference type="Proteomes" id="UP000536604"/>
    </source>
</evidence>
<dbReference type="InterPro" id="IPR009057">
    <property type="entry name" value="Homeodomain-like_sf"/>
</dbReference>
<dbReference type="InterPro" id="IPR036271">
    <property type="entry name" value="Tet_transcr_reg_TetR-rel_C_sf"/>
</dbReference>
<dbReference type="InterPro" id="IPR039538">
    <property type="entry name" value="BetI_C"/>
</dbReference>
<evidence type="ECO:0000256" key="3">
    <source>
        <dbReference type="ARBA" id="ARBA00023125"/>
    </source>
</evidence>
<evidence type="ECO:0000259" key="6">
    <source>
        <dbReference type="PROSITE" id="PS50977"/>
    </source>
</evidence>
<accession>A0A841IL96</accession>
<protein>
    <submittedName>
        <fullName evidence="7">AcrR family transcriptional regulator</fullName>
    </submittedName>
</protein>
<dbReference type="InterPro" id="IPR001647">
    <property type="entry name" value="HTH_TetR"/>
</dbReference>
<keyword evidence="3 5" id="KW-0238">DNA-binding</keyword>
<dbReference type="Proteomes" id="UP000536604">
    <property type="component" value="Unassembled WGS sequence"/>
</dbReference>
<gene>
    <name evidence="7" type="ORF">FHS13_001518</name>
</gene>
<dbReference type="SUPFAM" id="SSF46689">
    <property type="entry name" value="Homeodomain-like"/>
    <property type="match status" value="1"/>
</dbReference>
<name>A0A841IL96_9ACTN</name>
<dbReference type="Pfam" id="PF00440">
    <property type="entry name" value="TetR_N"/>
    <property type="match status" value="1"/>
</dbReference>
<feature type="domain" description="HTH tetR-type" evidence="6">
    <location>
        <begin position="8"/>
        <end position="68"/>
    </location>
</feature>
<dbReference type="Pfam" id="PF13977">
    <property type="entry name" value="TetR_C_6"/>
    <property type="match status" value="1"/>
</dbReference>
<comment type="caution">
    <text evidence="7">The sequence shown here is derived from an EMBL/GenBank/DDBJ whole genome shotgun (WGS) entry which is preliminary data.</text>
</comment>